<organism evidence="2 3">
    <name type="scientific">Oculimacula yallundae</name>
    <dbReference type="NCBI Taxonomy" id="86028"/>
    <lineage>
        <taxon>Eukaryota</taxon>
        <taxon>Fungi</taxon>
        <taxon>Dikarya</taxon>
        <taxon>Ascomycota</taxon>
        <taxon>Pezizomycotina</taxon>
        <taxon>Leotiomycetes</taxon>
        <taxon>Helotiales</taxon>
        <taxon>Ploettnerulaceae</taxon>
        <taxon>Oculimacula</taxon>
    </lineage>
</organism>
<gene>
    <name evidence="2" type="ORF">VTL71DRAFT_7505</name>
</gene>
<dbReference type="EMBL" id="JAZHXI010000019">
    <property type="protein sequence ID" value="KAL2061232.1"/>
    <property type="molecule type" value="Genomic_DNA"/>
</dbReference>
<name>A0ABR4BV47_9HELO</name>
<dbReference type="InterPro" id="IPR045518">
    <property type="entry name" value="2EXR"/>
</dbReference>
<evidence type="ECO:0000313" key="2">
    <source>
        <dbReference type="EMBL" id="KAL2061232.1"/>
    </source>
</evidence>
<feature type="domain" description="2EXR" evidence="1">
    <location>
        <begin position="25"/>
        <end position="89"/>
    </location>
</feature>
<evidence type="ECO:0000259" key="1">
    <source>
        <dbReference type="Pfam" id="PF20150"/>
    </source>
</evidence>
<proteinExistence type="predicted"/>
<protein>
    <recommendedName>
        <fullName evidence="1">2EXR domain-containing protein</fullName>
    </recommendedName>
</protein>
<keyword evidence="3" id="KW-1185">Reference proteome</keyword>
<reference evidence="2 3" key="1">
    <citation type="journal article" date="2024" name="Commun. Biol.">
        <title>Comparative genomic analysis of thermophilic fungi reveals convergent evolutionary adaptations and gene losses.</title>
        <authorList>
            <person name="Steindorff A.S."/>
            <person name="Aguilar-Pontes M.V."/>
            <person name="Robinson A.J."/>
            <person name="Andreopoulos B."/>
            <person name="LaButti K."/>
            <person name="Kuo A."/>
            <person name="Mondo S."/>
            <person name="Riley R."/>
            <person name="Otillar R."/>
            <person name="Haridas S."/>
            <person name="Lipzen A."/>
            <person name="Grimwood J."/>
            <person name="Schmutz J."/>
            <person name="Clum A."/>
            <person name="Reid I.D."/>
            <person name="Moisan M.C."/>
            <person name="Butler G."/>
            <person name="Nguyen T.T.M."/>
            <person name="Dewar K."/>
            <person name="Conant G."/>
            <person name="Drula E."/>
            <person name="Henrissat B."/>
            <person name="Hansel C."/>
            <person name="Singer S."/>
            <person name="Hutchinson M.I."/>
            <person name="de Vries R.P."/>
            <person name="Natvig D.O."/>
            <person name="Powell A.J."/>
            <person name="Tsang A."/>
            <person name="Grigoriev I.V."/>
        </authorList>
    </citation>
    <scope>NUCLEOTIDE SEQUENCE [LARGE SCALE GENOMIC DNA]</scope>
    <source>
        <strain evidence="2 3">CBS 494.80</strain>
    </source>
</reference>
<dbReference type="Pfam" id="PF20150">
    <property type="entry name" value="2EXR"/>
    <property type="match status" value="1"/>
</dbReference>
<sequence length="149" mass="16877">MIRRRKVKVLVAISQGVSGQINTTFTLFRRTPLELRNKVWGYTIPDSQQITCEDICYIIRACDDAAKAALLVNKESRIEVLRSVKKIKCSNLADPFGTTLLGGIDWLIASRGEVFRTMKKINFNKLSQPLNTVIRPVYTSLPDLFAVQF</sequence>
<dbReference type="Proteomes" id="UP001595075">
    <property type="component" value="Unassembled WGS sequence"/>
</dbReference>
<comment type="caution">
    <text evidence="2">The sequence shown here is derived from an EMBL/GenBank/DDBJ whole genome shotgun (WGS) entry which is preliminary data.</text>
</comment>
<accession>A0ABR4BV47</accession>
<evidence type="ECO:0000313" key="3">
    <source>
        <dbReference type="Proteomes" id="UP001595075"/>
    </source>
</evidence>